<reference evidence="3" key="1">
    <citation type="submission" date="2019-09" db="UniProtKB">
        <authorList>
            <consortium name="WormBaseParasite"/>
        </authorList>
    </citation>
    <scope>IDENTIFICATION</scope>
</reference>
<dbReference type="PANTHER" id="PTHR19446">
    <property type="entry name" value="REVERSE TRANSCRIPTASES"/>
    <property type="match status" value="1"/>
</dbReference>
<proteinExistence type="predicted"/>
<dbReference type="Pfam" id="PF00078">
    <property type="entry name" value="RVT_1"/>
    <property type="match status" value="1"/>
</dbReference>
<keyword evidence="2" id="KW-1185">Reference proteome</keyword>
<protein>
    <submittedName>
        <fullName evidence="3">Reverse transcriptase domain-containing protein</fullName>
    </submittedName>
</protein>
<evidence type="ECO:0000259" key="1">
    <source>
        <dbReference type="Pfam" id="PF00078"/>
    </source>
</evidence>
<organism evidence="2 3">
    <name type="scientific">Heligmosomoides polygyrus</name>
    <name type="common">Parasitic roundworm</name>
    <dbReference type="NCBI Taxonomy" id="6339"/>
    <lineage>
        <taxon>Eukaryota</taxon>
        <taxon>Metazoa</taxon>
        <taxon>Ecdysozoa</taxon>
        <taxon>Nematoda</taxon>
        <taxon>Chromadorea</taxon>
        <taxon>Rhabditida</taxon>
        <taxon>Rhabditina</taxon>
        <taxon>Rhabditomorpha</taxon>
        <taxon>Strongyloidea</taxon>
        <taxon>Heligmosomidae</taxon>
        <taxon>Heligmosomoides</taxon>
    </lineage>
</organism>
<feature type="domain" description="Reverse transcriptase" evidence="1">
    <location>
        <begin position="12"/>
        <end position="95"/>
    </location>
</feature>
<accession>A0A183F552</accession>
<dbReference type="AlphaFoldDB" id="A0A183F552"/>
<dbReference type="InterPro" id="IPR000477">
    <property type="entry name" value="RT_dom"/>
</dbReference>
<evidence type="ECO:0000313" key="2">
    <source>
        <dbReference type="Proteomes" id="UP000050761"/>
    </source>
</evidence>
<sequence>LYEKGEGHDICNYRPICLLSVVYKLFTRVILNMISRTLNEGQPYEEAGFRRGFSTIDHIHTITKLIEVSREYKLPLCLTFIDLKKAFDSVEIEAVMEAPPLCLAFVNLKKAFESVETEAVVEALFTQGVPSQTSEIFTLAAAVTATSFITLNASIVFWRFNFHARSPVGPPNAMAVIPLRTNAAILNAIPIQSFWERRLRCWRHEQEDFNVIHSLKRVTVLLIES</sequence>
<evidence type="ECO:0000313" key="3">
    <source>
        <dbReference type="WBParaSite" id="HPBE_0000129401-mRNA-1"/>
    </source>
</evidence>
<dbReference type="Proteomes" id="UP000050761">
    <property type="component" value="Unassembled WGS sequence"/>
</dbReference>
<name>A0A183F552_HELPZ</name>
<dbReference type="WBParaSite" id="HPBE_0000129401-mRNA-1">
    <property type="protein sequence ID" value="HPBE_0000129401-mRNA-1"/>
    <property type="gene ID" value="HPBE_0000129401"/>
</dbReference>